<dbReference type="AlphaFoldDB" id="A0A2C9V6T7"/>
<proteinExistence type="predicted"/>
<organism evidence="5">
    <name type="scientific">Manihot esculenta</name>
    <name type="common">Cassava</name>
    <name type="synonym">Jatropha manihot</name>
    <dbReference type="NCBI Taxonomy" id="3983"/>
    <lineage>
        <taxon>Eukaryota</taxon>
        <taxon>Viridiplantae</taxon>
        <taxon>Streptophyta</taxon>
        <taxon>Embryophyta</taxon>
        <taxon>Tracheophyta</taxon>
        <taxon>Spermatophyta</taxon>
        <taxon>Magnoliopsida</taxon>
        <taxon>eudicotyledons</taxon>
        <taxon>Gunneridae</taxon>
        <taxon>Pentapetalae</taxon>
        <taxon>rosids</taxon>
        <taxon>fabids</taxon>
        <taxon>Malpighiales</taxon>
        <taxon>Euphorbiaceae</taxon>
        <taxon>Crotonoideae</taxon>
        <taxon>Manihoteae</taxon>
        <taxon>Manihot</taxon>
    </lineage>
</organism>
<keyword evidence="2" id="KW-0808">Transferase</keyword>
<dbReference type="EMBL" id="CM004395">
    <property type="protein sequence ID" value="OAY40267.1"/>
    <property type="molecule type" value="Genomic_DNA"/>
</dbReference>
<dbReference type="GO" id="GO:0000428">
    <property type="term" value="C:DNA-directed RNA polymerase complex"/>
    <property type="evidence" value="ECO:0007669"/>
    <property type="project" value="UniProtKB-KW"/>
</dbReference>
<keyword evidence="4" id="KW-0804">Transcription</keyword>
<keyword evidence="1" id="KW-0240">DNA-directed RNA polymerase</keyword>
<evidence type="ECO:0000313" key="5">
    <source>
        <dbReference type="EMBL" id="OAY40267.1"/>
    </source>
</evidence>
<keyword evidence="3" id="KW-0548">Nucleotidyltransferase</keyword>
<evidence type="ECO:0000256" key="3">
    <source>
        <dbReference type="ARBA" id="ARBA00022695"/>
    </source>
</evidence>
<protein>
    <submittedName>
        <fullName evidence="5">Uncharacterized protein</fullName>
    </submittedName>
</protein>
<name>A0A2C9V6T7_MANES</name>
<sequence>MELKIFSRDIHFPGETDKISRHSDILIPPGTVKTNSKELKKVKNWIYIQRITPTKKKYFVLVRSVIIYEIANGINLETLFPQVLLQEKDNMKFRVVNYILYGTAWINGADHRVEGLYLFPSRNRSCSAYPALIEVGFLRLPGPSRTVDMCPDRKRSYILYIISDL</sequence>
<evidence type="ECO:0000256" key="1">
    <source>
        <dbReference type="ARBA" id="ARBA00022478"/>
    </source>
</evidence>
<reference evidence="5" key="1">
    <citation type="submission" date="2016-02" db="EMBL/GenBank/DDBJ databases">
        <title>WGS assembly of Manihot esculenta.</title>
        <authorList>
            <person name="Bredeson J.V."/>
            <person name="Prochnik S.E."/>
            <person name="Lyons J.B."/>
            <person name="Schmutz J."/>
            <person name="Grimwood J."/>
            <person name="Vrebalov J."/>
            <person name="Bart R.S."/>
            <person name="Amuge T."/>
            <person name="Ferguson M.E."/>
            <person name="Green R."/>
            <person name="Putnam N."/>
            <person name="Stites J."/>
            <person name="Rounsley S."/>
            <person name="Rokhsar D.S."/>
        </authorList>
    </citation>
    <scope>NUCLEOTIDE SEQUENCE [LARGE SCALE GENOMIC DNA]</scope>
    <source>
        <tissue evidence="5">Leaf</tissue>
    </source>
</reference>
<dbReference type="GO" id="GO:0016779">
    <property type="term" value="F:nucleotidyltransferase activity"/>
    <property type="evidence" value="ECO:0007669"/>
    <property type="project" value="UniProtKB-KW"/>
</dbReference>
<gene>
    <name evidence="5" type="ORF">MANES_09G008700</name>
</gene>
<dbReference type="PANTHER" id="PTHR34995">
    <property type="entry name" value="DNA-DIRECTED RNA POLYMERASE SUBUNIT BETA"/>
    <property type="match status" value="1"/>
</dbReference>
<evidence type="ECO:0000256" key="4">
    <source>
        <dbReference type="ARBA" id="ARBA00023163"/>
    </source>
</evidence>
<evidence type="ECO:0000256" key="2">
    <source>
        <dbReference type="ARBA" id="ARBA00022679"/>
    </source>
</evidence>
<accession>A0A2C9V6T7</accession>
<dbReference type="PANTHER" id="PTHR34995:SF1">
    <property type="entry name" value="DNA-DIRECTED RNA POLYMERASE SUBUNIT BETA"/>
    <property type="match status" value="1"/>
</dbReference>
<dbReference type="InterPro" id="IPR050254">
    <property type="entry name" value="RNA_pol_beta''_euk"/>
</dbReference>